<dbReference type="EMBL" id="JWIO01000007">
    <property type="protein sequence ID" value="KLL12131.1"/>
    <property type="molecule type" value="Genomic_DNA"/>
</dbReference>
<dbReference type="InterPro" id="IPR007383">
    <property type="entry name" value="DUF445"/>
</dbReference>
<accession>A0ABR5F5X4</accession>
<dbReference type="RefSeq" id="WP_047222222.1">
    <property type="nucleotide sequence ID" value="NZ_JWIO01000007.1"/>
</dbReference>
<dbReference type="Pfam" id="PF04286">
    <property type="entry name" value="DUF445"/>
    <property type="match status" value="1"/>
</dbReference>
<name>A0ABR5F5X4_9ACTN</name>
<dbReference type="PANTHER" id="PTHR38442:SF1">
    <property type="entry name" value="INNER MEMBRANE PROTEIN"/>
    <property type="match status" value="1"/>
</dbReference>
<keyword evidence="1" id="KW-0472">Membrane</keyword>
<sequence>MRTIATGLLAFVVVVYVVFWRWESGGGPGWAGYVRAAAEAGAVGALADWFAVTALFRRPLGLPIPHTAIIPNRKDDLGRSLERFVSENFLADTVIREKVASMGAAVQIGTWLSDRGHAERITAEASNRLVEAISNIRDEVTLEVMEKTILARVMDRPWAPAAGTALGRIAAGGLHHRLVDVIAVQAETWLRNNPDTVMRIVADQAPSWSPRFLDDVIAARAYEEALRFAAEVRTDPDHLLRRALDDFLARFGEQLRTDPDTAERVEKFKERIRDHPEIHQAVAAMWNATRSILTDVAGDPDSALRTRITDELQALGGRLVTDPHLRAGVDTAATEAVAWLVRRYRSDISTVISDTVANWEPTETAVKVELHVGRDLQYIRINGTVVGALAGLVIHLLTNLLL</sequence>
<keyword evidence="1" id="KW-0812">Transmembrane</keyword>
<organism evidence="2 3">
    <name type="scientific">Protofrankia coriariae</name>
    <dbReference type="NCBI Taxonomy" id="1562887"/>
    <lineage>
        <taxon>Bacteria</taxon>
        <taxon>Bacillati</taxon>
        <taxon>Actinomycetota</taxon>
        <taxon>Actinomycetes</taxon>
        <taxon>Frankiales</taxon>
        <taxon>Frankiaceae</taxon>
        <taxon>Protofrankia</taxon>
    </lineage>
</organism>
<dbReference type="PANTHER" id="PTHR38442">
    <property type="entry name" value="INNER MEMBRANE PROTEIN-RELATED"/>
    <property type="match status" value="1"/>
</dbReference>
<evidence type="ECO:0000256" key="1">
    <source>
        <dbReference type="SAM" id="Phobius"/>
    </source>
</evidence>
<keyword evidence="1" id="KW-1133">Transmembrane helix</keyword>
<proteinExistence type="predicted"/>
<evidence type="ECO:0000313" key="2">
    <source>
        <dbReference type="EMBL" id="KLL12131.1"/>
    </source>
</evidence>
<gene>
    <name evidence="2" type="ORF">FrCorBMG51_06665</name>
</gene>
<reference evidence="2 3" key="1">
    <citation type="submission" date="2014-12" db="EMBL/GenBank/DDBJ databases">
        <title>Frankia sp. BMG5.1 draft genome.</title>
        <authorList>
            <person name="Gtari M."/>
            <person name="Ghodhbane-Gtari F."/>
            <person name="Nouioui I."/>
            <person name="Ktari A."/>
            <person name="Hezbri K."/>
            <person name="Mimouni W."/>
            <person name="Sbissi I."/>
            <person name="Ayari A."/>
            <person name="Yamanaka T."/>
            <person name="Normand P."/>
            <person name="Tisa L.S."/>
            <person name="Boudabous A."/>
        </authorList>
    </citation>
    <scope>NUCLEOTIDE SEQUENCE [LARGE SCALE GENOMIC DNA]</scope>
    <source>
        <strain evidence="2 3">BMG5.1</strain>
    </source>
</reference>
<protein>
    <submittedName>
        <fullName evidence="2">Membrane protein</fullName>
    </submittedName>
</protein>
<keyword evidence="3" id="KW-1185">Reference proteome</keyword>
<evidence type="ECO:0000313" key="3">
    <source>
        <dbReference type="Proteomes" id="UP000035425"/>
    </source>
</evidence>
<feature type="transmembrane region" description="Helical" evidence="1">
    <location>
        <begin position="5"/>
        <end position="22"/>
    </location>
</feature>
<comment type="caution">
    <text evidence="2">The sequence shown here is derived from an EMBL/GenBank/DDBJ whole genome shotgun (WGS) entry which is preliminary data.</text>
</comment>
<dbReference type="Proteomes" id="UP000035425">
    <property type="component" value="Unassembled WGS sequence"/>
</dbReference>